<keyword evidence="2" id="KW-1185">Reference proteome</keyword>
<dbReference type="EMBL" id="CP064030">
    <property type="protein sequence ID" value="QRN54911.1"/>
    <property type="molecule type" value="Genomic_DNA"/>
</dbReference>
<proteinExistence type="predicted"/>
<accession>A0ABX7GWR6</accession>
<dbReference type="Proteomes" id="UP000663181">
    <property type="component" value="Chromosome"/>
</dbReference>
<gene>
    <name evidence="1" type="ORF">ISN74_06055</name>
</gene>
<organism evidence="1 2">
    <name type="scientific">Dyella caseinilytica</name>
    <dbReference type="NCBI Taxonomy" id="1849581"/>
    <lineage>
        <taxon>Bacteria</taxon>
        <taxon>Pseudomonadati</taxon>
        <taxon>Pseudomonadota</taxon>
        <taxon>Gammaproteobacteria</taxon>
        <taxon>Lysobacterales</taxon>
        <taxon>Rhodanobacteraceae</taxon>
        <taxon>Dyella</taxon>
    </lineage>
</organism>
<dbReference type="RefSeq" id="WP_188798353.1">
    <property type="nucleotide sequence ID" value="NZ_BMIZ01000001.1"/>
</dbReference>
<evidence type="ECO:0000313" key="2">
    <source>
        <dbReference type="Proteomes" id="UP000663181"/>
    </source>
</evidence>
<name>A0ABX7GWR6_9GAMM</name>
<reference evidence="1 2" key="1">
    <citation type="submission" date="2020-10" db="EMBL/GenBank/DDBJ databases">
        <title>Phylogeny of dyella-like bacteria.</title>
        <authorList>
            <person name="Fu J."/>
        </authorList>
    </citation>
    <scope>NUCLEOTIDE SEQUENCE [LARGE SCALE GENOMIC DNA]</scope>
    <source>
        <strain evidence="1 2">DHOB09</strain>
    </source>
</reference>
<protein>
    <submittedName>
        <fullName evidence="1">Uncharacterized protein</fullName>
    </submittedName>
</protein>
<evidence type="ECO:0000313" key="1">
    <source>
        <dbReference type="EMBL" id="QRN54911.1"/>
    </source>
</evidence>
<sequence>MFSLQRMIDDMGRKRQERRFLSRSAGKLKEAIEHVYGVSVAELKEIFGPAYTATVPEDLPAYIEVRNLGEIGISAYLVRQTIEVGQVPPCIKMIREGREETSWQHYENGNLHTLVKHDQELSGINMRLLTNDVALIRQLAKADFNPPCPWVAFYELGPFIGSLQGNAEYWYHYVWGRYWESLSLSEQAAFLEKKRGETVTYMVDQEWQDWVNELRFRDPRTRNSNPD</sequence>